<dbReference type="InterPro" id="IPR050986">
    <property type="entry name" value="GutQ/KpsF_isomerases"/>
</dbReference>
<feature type="binding site" evidence="5">
    <location>
        <position position="92"/>
    </location>
    <ligand>
        <name>Zn(2+)</name>
        <dbReference type="ChEBI" id="CHEBI:29105"/>
    </ligand>
</feature>
<dbReference type="InterPro" id="IPR046348">
    <property type="entry name" value="SIS_dom_sf"/>
</dbReference>
<keyword evidence="5" id="KW-0479">Metal-binding</keyword>
<dbReference type="InterPro" id="IPR004800">
    <property type="entry name" value="KdsD/KpsF-type"/>
</dbReference>
<dbReference type="CDD" id="cd04604">
    <property type="entry name" value="CBS_pair_SIS_assoc"/>
    <property type="match status" value="1"/>
</dbReference>
<feature type="site" description="Catalytically relevant" evidence="6">
    <location>
        <position position="162"/>
    </location>
</feature>
<evidence type="ECO:0000256" key="6">
    <source>
        <dbReference type="PIRSR" id="PIRSR004692-3"/>
    </source>
</evidence>
<dbReference type="InterPro" id="IPR035474">
    <property type="entry name" value="SIS_Kpsf"/>
</dbReference>
<evidence type="ECO:0000313" key="10">
    <source>
        <dbReference type="EMBL" id="NEV63072.1"/>
    </source>
</evidence>
<feature type="site" description="Catalytically relevant" evidence="6">
    <location>
        <position position="121"/>
    </location>
</feature>
<feature type="site" description="Catalytically relevant" evidence="6">
    <location>
        <position position="69"/>
    </location>
</feature>
<protein>
    <recommendedName>
        <fullName evidence="4">Arabinose 5-phosphate isomerase</fullName>
        <shortName evidence="4">API</shortName>
        <ecNumber evidence="4">5.3.1.13</ecNumber>
    </recommendedName>
</protein>
<dbReference type="GO" id="GO:0019146">
    <property type="term" value="F:arabinose-5-phosphate isomerase activity"/>
    <property type="evidence" value="ECO:0007669"/>
    <property type="project" value="UniProtKB-EC"/>
</dbReference>
<dbReference type="NCBIfam" id="TIGR00393">
    <property type="entry name" value="kpsF"/>
    <property type="match status" value="1"/>
</dbReference>
<keyword evidence="11" id="KW-1185">Reference proteome</keyword>
<dbReference type="PIRSF" id="PIRSF004692">
    <property type="entry name" value="KdsD_KpsF"/>
    <property type="match status" value="1"/>
</dbReference>
<evidence type="ECO:0000256" key="2">
    <source>
        <dbReference type="ARBA" id="ARBA00022737"/>
    </source>
</evidence>
<evidence type="ECO:0000256" key="3">
    <source>
        <dbReference type="ARBA" id="ARBA00023122"/>
    </source>
</evidence>
<dbReference type="Gene3D" id="3.40.50.10490">
    <property type="entry name" value="Glucose-6-phosphate isomerase like protein, domain 1"/>
    <property type="match status" value="1"/>
</dbReference>
<dbReference type="Gene3D" id="3.10.580.10">
    <property type="entry name" value="CBS-domain"/>
    <property type="match status" value="1"/>
</dbReference>
<dbReference type="EC" id="5.3.1.13" evidence="4"/>
<keyword evidence="5" id="KW-0862">Zinc</keyword>
<gene>
    <name evidence="10" type="ORF">G3446_14445</name>
</gene>
<comment type="catalytic activity">
    <reaction evidence="4">
        <text>D-arabinose 5-phosphate = D-ribulose 5-phosphate</text>
        <dbReference type="Rhea" id="RHEA:23104"/>
        <dbReference type="ChEBI" id="CHEBI:57693"/>
        <dbReference type="ChEBI" id="CHEBI:58121"/>
        <dbReference type="EC" id="5.3.1.13"/>
    </reaction>
</comment>
<dbReference type="GO" id="GO:1901135">
    <property type="term" value="P:carbohydrate derivative metabolic process"/>
    <property type="evidence" value="ECO:0007669"/>
    <property type="project" value="InterPro"/>
</dbReference>
<dbReference type="PROSITE" id="PS51371">
    <property type="entry name" value="CBS"/>
    <property type="match status" value="2"/>
</dbReference>
<dbReference type="EMBL" id="JAAIJQ010000041">
    <property type="protein sequence ID" value="NEV63072.1"/>
    <property type="molecule type" value="Genomic_DNA"/>
</dbReference>
<evidence type="ECO:0000259" key="8">
    <source>
        <dbReference type="PROSITE" id="PS51371"/>
    </source>
</evidence>
<dbReference type="Proteomes" id="UP000483379">
    <property type="component" value="Unassembled WGS sequence"/>
</dbReference>
<keyword evidence="4 10" id="KW-0413">Isomerase</keyword>
<dbReference type="FunFam" id="3.40.50.10490:FF:000011">
    <property type="entry name" value="Arabinose 5-phosphate isomerase"/>
    <property type="match status" value="1"/>
</dbReference>
<evidence type="ECO:0000256" key="4">
    <source>
        <dbReference type="PIRNR" id="PIRNR004692"/>
    </source>
</evidence>
<dbReference type="SMART" id="SM00116">
    <property type="entry name" value="CBS"/>
    <property type="match status" value="2"/>
</dbReference>
<dbReference type="InterPro" id="IPR046342">
    <property type="entry name" value="CBS_dom_sf"/>
</dbReference>
<dbReference type="GO" id="GO:0005975">
    <property type="term" value="P:carbohydrate metabolic process"/>
    <property type="evidence" value="ECO:0007669"/>
    <property type="project" value="InterPro"/>
</dbReference>
<comment type="similarity">
    <text evidence="1 4">Belongs to the SIS family. GutQ/KpsF subfamily.</text>
</comment>
<comment type="caution">
    <text evidence="10">The sequence shown here is derived from an EMBL/GenBank/DDBJ whole genome shotgun (WGS) entry which is preliminary data.</text>
</comment>
<feature type="domain" description="CBS" evidence="8">
    <location>
        <begin position="220"/>
        <end position="278"/>
    </location>
</feature>
<proteinExistence type="inferred from homology"/>
<dbReference type="RefSeq" id="WP_164453535.1">
    <property type="nucleotide sequence ID" value="NZ_JAAIJQ010000041.1"/>
</dbReference>
<keyword evidence="3 7" id="KW-0129">CBS domain</keyword>
<dbReference type="Pfam" id="PF01380">
    <property type="entry name" value="SIS"/>
    <property type="match status" value="1"/>
</dbReference>
<dbReference type="CDD" id="cd05014">
    <property type="entry name" value="SIS_Kpsf"/>
    <property type="match status" value="1"/>
</dbReference>
<dbReference type="PANTHER" id="PTHR42745:SF1">
    <property type="entry name" value="ARABINOSE 5-PHOSPHATE ISOMERASE KDSD"/>
    <property type="match status" value="1"/>
</dbReference>
<evidence type="ECO:0000256" key="5">
    <source>
        <dbReference type="PIRSR" id="PIRSR004692-2"/>
    </source>
</evidence>
<sequence length="339" mass="35707">MTEKRQLGALRAPLSSGQAEQIIALGRAVIENEAVAVAALEARIDRAFVEACRYMLACEGRIVVLGMGKSGHIGGKIAATLASTGSPAFFVHPGEASHGDLGMITPRDVVLAISNSGQTDELLTILPILKRLGVPMVTMTGQRDSTLAREADVNLDISVATEACPLGLAPTSSTTAALAMGDALAIALLESRGFTAEDFARSHPAGSLGRRLLLHVSDIMHRDERVPEVPLGSSLLEALEEMSRKGLGMTGVVDAQGCLAGIFTDGDLRRALDGGIDVRETRIDSIMTRDCATLSADALAVEAVRIMESKSINGLLVIDDRRRLIGALNMHDLLRAGVV</sequence>
<evidence type="ECO:0000256" key="7">
    <source>
        <dbReference type="PROSITE-ProRule" id="PRU00703"/>
    </source>
</evidence>
<keyword evidence="2" id="KW-0677">Repeat</keyword>
<evidence type="ECO:0000313" key="11">
    <source>
        <dbReference type="Proteomes" id="UP000483379"/>
    </source>
</evidence>
<accession>A0A6M0K006</accession>
<dbReference type="GO" id="GO:0046872">
    <property type="term" value="F:metal ion binding"/>
    <property type="evidence" value="ECO:0007669"/>
    <property type="project" value="UniProtKB-KW"/>
</dbReference>
<feature type="site" description="Catalytically relevant" evidence="6">
    <location>
        <position position="203"/>
    </location>
</feature>
<evidence type="ECO:0000259" key="9">
    <source>
        <dbReference type="PROSITE" id="PS51464"/>
    </source>
</evidence>
<feature type="domain" description="SIS" evidence="9">
    <location>
        <begin position="51"/>
        <end position="194"/>
    </location>
</feature>
<dbReference type="InterPro" id="IPR001347">
    <property type="entry name" value="SIS_dom"/>
</dbReference>
<dbReference type="PANTHER" id="PTHR42745">
    <property type="match status" value="1"/>
</dbReference>
<organism evidence="10 11">
    <name type="scientific">Thiorhodococcus minor</name>
    <dbReference type="NCBI Taxonomy" id="57489"/>
    <lineage>
        <taxon>Bacteria</taxon>
        <taxon>Pseudomonadati</taxon>
        <taxon>Pseudomonadota</taxon>
        <taxon>Gammaproteobacteria</taxon>
        <taxon>Chromatiales</taxon>
        <taxon>Chromatiaceae</taxon>
        <taxon>Thiorhodococcus</taxon>
    </lineage>
</organism>
<dbReference type="SUPFAM" id="SSF53697">
    <property type="entry name" value="SIS domain"/>
    <property type="match status" value="1"/>
</dbReference>
<dbReference type="AlphaFoldDB" id="A0A6M0K006"/>
<reference evidence="10 11" key="1">
    <citation type="submission" date="2020-02" db="EMBL/GenBank/DDBJ databases">
        <title>Genome sequences of Thiorhodococcus mannitoliphagus and Thiorhodococcus minor, purple sulfur photosynthetic bacteria in the gammaproteobacterial family, Chromatiaceae.</title>
        <authorList>
            <person name="Aviles F.A."/>
            <person name="Meyer T.E."/>
            <person name="Kyndt J.A."/>
        </authorList>
    </citation>
    <scope>NUCLEOTIDE SEQUENCE [LARGE SCALE GENOMIC DNA]</scope>
    <source>
        <strain evidence="10 11">DSM 11518</strain>
    </source>
</reference>
<dbReference type="Pfam" id="PF00571">
    <property type="entry name" value="CBS"/>
    <property type="match status" value="2"/>
</dbReference>
<dbReference type="GO" id="GO:0097367">
    <property type="term" value="F:carbohydrate derivative binding"/>
    <property type="evidence" value="ECO:0007669"/>
    <property type="project" value="InterPro"/>
</dbReference>
<evidence type="ECO:0000256" key="1">
    <source>
        <dbReference type="ARBA" id="ARBA00008165"/>
    </source>
</evidence>
<name>A0A6M0K006_9GAMM</name>
<dbReference type="InterPro" id="IPR000644">
    <property type="entry name" value="CBS_dom"/>
</dbReference>
<feature type="domain" description="CBS" evidence="8">
    <location>
        <begin position="287"/>
        <end position="339"/>
    </location>
</feature>
<dbReference type="PROSITE" id="PS51464">
    <property type="entry name" value="SIS"/>
    <property type="match status" value="1"/>
</dbReference>